<dbReference type="Proteomes" id="UP000095767">
    <property type="component" value="Unassembled WGS sequence"/>
</dbReference>
<organism evidence="7 8">
    <name type="scientific">Dichanthelium oligosanthes</name>
    <dbReference type="NCBI Taxonomy" id="888268"/>
    <lineage>
        <taxon>Eukaryota</taxon>
        <taxon>Viridiplantae</taxon>
        <taxon>Streptophyta</taxon>
        <taxon>Embryophyta</taxon>
        <taxon>Tracheophyta</taxon>
        <taxon>Spermatophyta</taxon>
        <taxon>Magnoliopsida</taxon>
        <taxon>Liliopsida</taxon>
        <taxon>Poales</taxon>
        <taxon>Poaceae</taxon>
        <taxon>PACMAD clade</taxon>
        <taxon>Panicoideae</taxon>
        <taxon>Panicodae</taxon>
        <taxon>Paniceae</taxon>
        <taxon>Dichantheliinae</taxon>
        <taxon>Dichanthelium</taxon>
    </lineage>
</organism>
<sequence>MKSIECPEARCMCFSECRQDLFEEAIELCELTGAHVAVVVFSPAGNPYSFATPPRRRDALDAAAREGGAWRTGDDMRRAGLPDLVPMLDALERARDEAAERAREIIVAEEAMTQQCAAAGASTFTADDGGAAGSSHQEGMDTQMMLIMGGGDVSHAAPAPLPFAPMMTLPPDLPPQPPFNYGAGHNHIAGYDGYGLDLGDGGSNGDAYEMEGYYYGTTTTCNFFG</sequence>
<evidence type="ECO:0000256" key="2">
    <source>
        <dbReference type="ARBA" id="ARBA00023015"/>
    </source>
</evidence>
<comment type="subcellular location">
    <subcellularLocation>
        <location evidence="1">Nucleus</location>
    </subcellularLocation>
</comment>
<evidence type="ECO:0000256" key="3">
    <source>
        <dbReference type="ARBA" id="ARBA00023125"/>
    </source>
</evidence>
<dbReference type="GO" id="GO:0005634">
    <property type="term" value="C:nucleus"/>
    <property type="evidence" value="ECO:0007669"/>
    <property type="project" value="UniProtKB-SubCell"/>
</dbReference>
<evidence type="ECO:0000313" key="7">
    <source>
        <dbReference type="EMBL" id="OEL33907.1"/>
    </source>
</evidence>
<dbReference type="InterPro" id="IPR002100">
    <property type="entry name" value="TF_MADSbox"/>
</dbReference>
<comment type="caution">
    <text evidence="7">The sequence shown here is derived from an EMBL/GenBank/DDBJ whole genome shotgun (WGS) entry which is preliminary data.</text>
</comment>
<feature type="domain" description="MADS-box" evidence="6">
    <location>
        <begin position="1"/>
        <end position="54"/>
    </location>
</feature>
<proteinExistence type="predicted"/>
<dbReference type="InterPro" id="IPR036879">
    <property type="entry name" value="TF_MADSbox_sf"/>
</dbReference>
<dbReference type="GO" id="GO:0003677">
    <property type="term" value="F:DNA binding"/>
    <property type="evidence" value="ECO:0007669"/>
    <property type="project" value="UniProtKB-KW"/>
</dbReference>
<dbReference type="SUPFAM" id="SSF55455">
    <property type="entry name" value="SRF-like"/>
    <property type="match status" value="1"/>
</dbReference>
<dbReference type="Gene3D" id="3.40.1810.10">
    <property type="entry name" value="Transcription factor, MADS-box"/>
    <property type="match status" value="1"/>
</dbReference>
<keyword evidence="4" id="KW-0804">Transcription</keyword>
<dbReference type="AlphaFoldDB" id="A0A1E5W955"/>
<name>A0A1E5W955_9POAL</name>
<evidence type="ECO:0000259" key="6">
    <source>
        <dbReference type="PROSITE" id="PS50066"/>
    </source>
</evidence>
<dbReference type="EMBL" id="LWDX02017178">
    <property type="protein sequence ID" value="OEL33907.1"/>
    <property type="molecule type" value="Genomic_DNA"/>
</dbReference>
<evidence type="ECO:0000256" key="1">
    <source>
        <dbReference type="ARBA" id="ARBA00004123"/>
    </source>
</evidence>
<dbReference type="OrthoDB" id="1896642at2759"/>
<gene>
    <name evidence="7" type="ORF">BAE44_0005076</name>
</gene>
<keyword evidence="5" id="KW-0539">Nucleus</keyword>
<evidence type="ECO:0000256" key="5">
    <source>
        <dbReference type="ARBA" id="ARBA00023242"/>
    </source>
</evidence>
<protein>
    <recommendedName>
        <fullName evidence="6">MADS-box domain-containing protein</fullName>
    </recommendedName>
</protein>
<accession>A0A1E5W955</accession>
<keyword evidence="8" id="KW-1185">Reference proteome</keyword>
<reference evidence="7 8" key="1">
    <citation type="submission" date="2016-09" db="EMBL/GenBank/DDBJ databases">
        <title>The draft genome of Dichanthelium oligosanthes: A C3 panicoid grass species.</title>
        <authorList>
            <person name="Studer A.J."/>
            <person name="Schnable J.C."/>
            <person name="Brutnell T.P."/>
        </authorList>
    </citation>
    <scope>NUCLEOTIDE SEQUENCE [LARGE SCALE GENOMIC DNA]</scope>
    <source>
        <strain evidence="8">cv. Kellogg 1175</strain>
        <tissue evidence="7">Leaf</tissue>
    </source>
</reference>
<dbReference type="SMART" id="SM00432">
    <property type="entry name" value="MADS"/>
    <property type="match status" value="1"/>
</dbReference>
<dbReference type="STRING" id="888268.A0A1E5W955"/>
<keyword evidence="2" id="KW-0805">Transcription regulation</keyword>
<evidence type="ECO:0000313" key="8">
    <source>
        <dbReference type="Proteomes" id="UP000095767"/>
    </source>
</evidence>
<dbReference type="PROSITE" id="PS50066">
    <property type="entry name" value="MADS_BOX_2"/>
    <property type="match status" value="1"/>
</dbReference>
<dbReference type="CDD" id="cd00120">
    <property type="entry name" value="MADS"/>
    <property type="match status" value="1"/>
</dbReference>
<evidence type="ECO:0000256" key="4">
    <source>
        <dbReference type="ARBA" id="ARBA00023163"/>
    </source>
</evidence>
<dbReference type="GO" id="GO:0046983">
    <property type="term" value="F:protein dimerization activity"/>
    <property type="evidence" value="ECO:0007669"/>
    <property type="project" value="InterPro"/>
</dbReference>
<dbReference type="Pfam" id="PF00319">
    <property type="entry name" value="SRF-TF"/>
    <property type="match status" value="1"/>
</dbReference>
<keyword evidence="3" id="KW-0238">DNA-binding</keyword>